<comment type="subcellular location">
    <subcellularLocation>
        <location evidence="1">Membrane</location>
        <topology evidence="1">Single-pass membrane protein</topology>
    </subcellularLocation>
</comment>
<accession>A0A1F4XR16</accession>
<protein>
    <recommendedName>
        <fullName evidence="9">Type II secretion system protein GspG C-terminal domain-containing protein</fullName>
    </recommendedName>
</protein>
<dbReference type="AlphaFoldDB" id="A0A1F4XR16"/>
<dbReference type="Gene3D" id="3.30.700.10">
    <property type="entry name" value="Glycoprotein, Type 4 Pilin"/>
    <property type="match status" value="1"/>
</dbReference>
<dbReference type="SUPFAM" id="SSF54523">
    <property type="entry name" value="Pili subunits"/>
    <property type="match status" value="1"/>
</dbReference>
<evidence type="ECO:0000256" key="6">
    <source>
        <dbReference type="SAM" id="Phobius"/>
    </source>
</evidence>
<dbReference type="NCBIfam" id="TIGR02532">
    <property type="entry name" value="IV_pilin_GFxxxE"/>
    <property type="match status" value="1"/>
</dbReference>
<dbReference type="Pfam" id="PF07963">
    <property type="entry name" value="N_methyl"/>
    <property type="match status" value="1"/>
</dbReference>
<reference evidence="7 8" key="1">
    <citation type="journal article" date="2016" name="Nat. Commun.">
        <title>Thousands of microbial genomes shed light on interconnected biogeochemical processes in an aquifer system.</title>
        <authorList>
            <person name="Anantharaman K."/>
            <person name="Brown C.T."/>
            <person name="Hug L.A."/>
            <person name="Sharon I."/>
            <person name="Castelle C.J."/>
            <person name="Probst A.J."/>
            <person name="Thomas B.C."/>
            <person name="Singh A."/>
            <person name="Wilkins M.J."/>
            <person name="Karaoz U."/>
            <person name="Brodie E.L."/>
            <person name="Williams K.H."/>
            <person name="Hubbard S.S."/>
            <person name="Banfield J.F."/>
        </authorList>
    </citation>
    <scope>NUCLEOTIDE SEQUENCE [LARGE SCALE GENOMIC DNA]</scope>
</reference>
<keyword evidence="3 6" id="KW-0812">Transmembrane</keyword>
<dbReference type="PROSITE" id="PS00409">
    <property type="entry name" value="PROKAR_NTER_METHYL"/>
    <property type="match status" value="1"/>
</dbReference>
<keyword evidence="2" id="KW-0488">Methylation</keyword>
<dbReference type="PRINTS" id="PR00813">
    <property type="entry name" value="BCTERIALGSPG"/>
</dbReference>
<dbReference type="Proteomes" id="UP000177564">
    <property type="component" value="Unassembled WGS sequence"/>
</dbReference>
<dbReference type="STRING" id="1797240.A3D68_02285"/>
<evidence type="ECO:0000256" key="5">
    <source>
        <dbReference type="ARBA" id="ARBA00023136"/>
    </source>
</evidence>
<dbReference type="InterPro" id="IPR012902">
    <property type="entry name" value="N_methyl_site"/>
</dbReference>
<dbReference type="EMBL" id="MEWU01000001">
    <property type="protein sequence ID" value="OGC84130.1"/>
    <property type="molecule type" value="Genomic_DNA"/>
</dbReference>
<dbReference type="InterPro" id="IPR000983">
    <property type="entry name" value="Bac_GSPG_pilin"/>
</dbReference>
<dbReference type="GO" id="GO:0016020">
    <property type="term" value="C:membrane"/>
    <property type="evidence" value="ECO:0007669"/>
    <property type="project" value="UniProtKB-SubCell"/>
</dbReference>
<keyword evidence="5 6" id="KW-0472">Membrane</keyword>
<evidence type="ECO:0000256" key="1">
    <source>
        <dbReference type="ARBA" id="ARBA00004167"/>
    </source>
</evidence>
<evidence type="ECO:0000256" key="3">
    <source>
        <dbReference type="ARBA" id="ARBA00022692"/>
    </source>
</evidence>
<keyword evidence="4 6" id="KW-1133">Transmembrane helix</keyword>
<dbReference type="GO" id="GO:0015627">
    <property type="term" value="C:type II protein secretion system complex"/>
    <property type="evidence" value="ECO:0007669"/>
    <property type="project" value="InterPro"/>
</dbReference>
<evidence type="ECO:0008006" key="9">
    <source>
        <dbReference type="Google" id="ProtNLM"/>
    </source>
</evidence>
<organism evidence="7 8">
    <name type="scientific">Candidatus Adlerbacteria bacterium RIFCSPHIGHO2_02_FULL_52_17</name>
    <dbReference type="NCBI Taxonomy" id="1797240"/>
    <lineage>
        <taxon>Bacteria</taxon>
        <taxon>Candidatus Adleribacteriota</taxon>
    </lineage>
</organism>
<proteinExistence type="predicted"/>
<comment type="caution">
    <text evidence="7">The sequence shown here is derived from an EMBL/GenBank/DDBJ whole genome shotgun (WGS) entry which is preliminary data.</text>
</comment>
<dbReference type="GO" id="GO:0015628">
    <property type="term" value="P:protein secretion by the type II secretion system"/>
    <property type="evidence" value="ECO:0007669"/>
    <property type="project" value="InterPro"/>
</dbReference>
<dbReference type="PANTHER" id="PTHR30093">
    <property type="entry name" value="GENERAL SECRETION PATHWAY PROTEIN G"/>
    <property type="match status" value="1"/>
</dbReference>
<evidence type="ECO:0000256" key="2">
    <source>
        <dbReference type="ARBA" id="ARBA00022481"/>
    </source>
</evidence>
<evidence type="ECO:0000313" key="8">
    <source>
        <dbReference type="Proteomes" id="UP000177564"/>
    </source>
</evidence>
<evidence type="ECO:0000313" key="7">
    <source>
        <dbReference type="EMBL" id="OGC84130.1"/>
    </source>
</evidence>
<gene>
    <name evidence="7" type="ORF">A3D68_02285</name>
</gene>
<name>A0A1F4XR16_9BACT</name>
<dbReference type="InterPro" id="IPR045584">
    <property type="entry name" value="Pilin-like"/>
</dbReference>
<dbReference type="PANTHER" id="PTHR30093:SF44">
    <property type="entry name" value="TYPE II SECRETION SYSTEM CORE PROTEIN G"/>
    <property type="match status" value="1"/>
</dbReference>
<evidence type="ECO:0000256" key="4">
    <source>
        <dbReference type="ARBA" id="ARBA00022989"/>
    </source>
</evidence>
<sequence>MYKANLTKGFTLIELLVVIAIIGILAGIVLASLGSARGGASDAKIKTQLASMRAQAELYDRSGGGTAFTVAACPTPVATTNLFSTGNNGLGNLFSGLSLTNSRCYAAAGLPSQGALWAVSVDLANGGWWCVDSTSASREVSTNTWATACPAS</sequence>
<feature type="transmembrane region" description="Helical" evidence="6">
    <location>
        <begin position="12"/>
        <end position="36"/>
    </location>
</feature>